<comment type="similarity">
    <text evidence="1">Belongs to the glycosyltransferase 25 family.</text>
</comment>
<reference evidence="6 7" key="1">
    <citation type="submission" date="2019-06" db="EMBL/GenBank/DDBJ databases">
        <authorList>
            <person name="Broberg M."/>
        </authorList>
    </citation>
    <scope>NUCLEOTIDE SEQUENCE [LARGE SCALE GENOMIC DNA]</scope>
</reference>
<evidence type="ECO:0000256" key="1">
    <source>
        <dbReference type="ARBA" id="ARBA00006721"/>
    </source>
</evidence>
<evidence type="ECO:0000256" key="2">
    <source>
        <dbReference type="ARBA" id="ARBA00022676"/>
    </source>
</evidence>
<name>A0ABY6UP10_BIOOC</name>
<dbReference type="EMBL" id="CABFNS010000852">
    <property type="protein sequence ID" value="VUC32940.1"/>
    <property type="molecule type" value="Genomic_DNA"/>
</dbReference>
<evidence type="ECO:0000313" key="7">
    <source>
        <dbReference type="Proteomes" id="UP000766486"/>
    </source>
</evidence>
<comment type="caution">
    <text evidence="6">The sequence shown here is derived from an EMBL/GenBank/DDBJ whole genome shotgun (WGS) entry which is preliminary data.</text>
</comment>
<dbReference type="Proteomes" id="UP000766486">
    <property type="component" value="Unassembled WGS sequence"/>
</dbReference>
<evidence type="ECO:0000313" key="6">
    <source>
        <dbReference type="EMBL" id="VUC32940.1"/>
    </source>
</evidence>
<keyword evidence="7" id="KW-1185">Reference proteome</keyword>
<keyword evidence="2" id="KW-0328">Glycosyltransferase</keyword>
<keyword evidence="3" id="KW-0808">Transferase</keyword>
<accession>A0ABY6UP10</accession>
<organism evidence="6 7">
    <name type="scientific">Bionectria ochroleuca</name>
    <name type="common">Gliocladium roseum</name>
    <dbReference type="NCBI Taxonomy" id="29856"/>
    <lineage>
        <taxon>Eukaryota</taxon>
        <taxon>Fungi</taxon>
        <taxon>Dikarya</taxon>
        <taxon>Ascomycota</taxon>
        <taxon>Pezizomycotina</taxon>
        <taxon>Sordariomycetes</taxon>
        <taxon>Hypocreomycetidae</taxon>
        <taxon>Hypocreales</taxon>
        <taxon>Bionectriaceae</taxon>
        <taxon>Clonostachys</taxon>
    </lineage>
</organism>
<proteinExistence type="inferred from homology"/>
<feature type="chain" id="PRO_5045858433" description="Glycosyl transferase family 25 domain-containing protein" evidence="4">
    <location>
        <begin position="30"/>
        <end position="373"/>
    </location>
</feature>
<dbReference type="InterPro" id="IPR002654">
    <property type="entry name" value="Glyco_trans_25"/>
</dbReference>
<keyword evidence="4" id="KW-0732">Signal</keyword>
<evidence type="ECO:0000256" key="4">
    <source>
        <dbReference type="SAM" id="SignalP"/>
    </source>
</evidence>
<dbReference type="PANTHER" id="PTHR10730">
    <property type="entry name" value="PROCOLLAGEN-LYSINE,2-OXOGLUTARATE 5-DIOXYGENASE/GLYCOSYLTRANSFERASE 25 FAMILY MEMBER"/>
    <property type="match status" value="1"/>
</dbReference>
<sequence length="373" mass="42606">MTRWKPTRKPGVTFAVSLLALWLFWLAFGVIHQSHKPGSIMNDIYNTTLGFEKIFVIGLPERTDRRDSITLQAALSNLDFEFIDGVYGDNVKNKAIPKTTEHERLGPGTVGCWRAHMDAVHQVVKRNLTSALILEDDVDWDVRIRQQLYNMALATQALIQPLAGRKYSFADETYQPQTHQAPPKRPVKEIPEFPINHLPKTVPATITPYGDRWDLIWVGYCGVNMPVADSPIPRGRVISLDESVPEKRYLWSLVPPFLLKDEYPDHTRIVHHVKDGACTLGYAITQRGARALLHEIALKDVDDPVYMLLRLYCEGGPSLFNHYRPEGPANSFSDIENHKGWQDHPLTDMTRWSVRLNVDNILDGREMWDQLPN</sequence>
<feature type="signal peptide" evidence="4">
    <location>
        <begin position="1"/>
        <end position="29"/>
    </location>
</feature>
<feature type="domain" description="Glycosyl transferase family 25" evidence="5">
    <location>
        <begin position="52"/>
        <end position="154"/>
    </location>
</feature>
<evidence type="ECO:0000259" key="5">
    <source>
        <dbReference type="Pfam" id="PF01755"/>
    </source>
</evidence>
<dbReference type="PANTHER" id="PTHR10730:SF53">
    <property type="entry name" value="GLYCOSYLTRANSFERASE 25 FAMILY MEMBER"/>
    <property type="match status" value="1"/>
</dbReference>
<protein>
    <recommendedName>
        <fullName evidence="5">Glycosyl transferase family 25 domain-containing protein</fullName>
    </recommendedName>
</protein>
<evidence type="ECO:0000256" key="3">
    <source>
        <dbReference type="ARBA" id="ARBA00022679"/>
    </source>
</evidence>
<gene>
    <name evidence="6" type="ORF">CLO192961_LOCUS337040</name>
</gene>
<dbReference type="InterPro" id="IPR050757">
    <property type="entry name" value="Collagen_mod_GT25"/>
</dbReference>
<dbReference type="CDD" id="cd06532">
    <property type="entry name" value="Glyco_transf_25"/>
    <property type="match status" value="1"/>
</dbReference>
<dbReference type="Pfam" id="PF01755">
    <property type="entry name" value="Glyco_transf_25"/>
    <property type="match status" value="1"/>
</dbReference>